<evidence type="ECO:0000256" key="2">
    <source>
        <dbReference type="ARBA" id="ARBA00022670"/>
    </source>
</evidence>
<feature type="signal peptide" evidence="8">
    <location>
        <begin position="1"/>
        <end position="22"/>
    </location>
</feature>
<dbReference type="InterPro" id="IPR024079">
    <property type="entry name" value="MetalloPept_cat_dom_sf"/>
</dbReference>
<comment type="caution">
    <text evidence="10">The sequence shown here is derived from an EMBL/GenBank/DDBJ whole genome shotgun (WGS) entry which is preliminary data.</text>
</comment>
<evidence type="ECO:0000259" key="9">
    <source>
        <dbReference type="Pfam" id="PF01432"/>
    </source>
</evidence>
<dbReference type="Pfam" id="PF01432">
    <property type="entry name" value="Peptidase_M3"/>
    <property type="match status" value="1"/>
</dbReference>
<dbReference type="InterPro" id="IPR045090">
    <property type="entry name" value="Pept_M3A_M3B"/>
</dbReference>
<keyword evidence="5 7" id="KW-0862">Zinc</keyword>
<dbReference type="PANTHER" id="PTHR43660">
    <property type="entry name" value="DIPEPTIDYL CARBOXYPEPTIDASE"/>
    <property type="match status" value="1"/>
</dbReference>
<gene>
    <name evidence="10" type="ORF">MUN53_13820</name>
</gene>
<keyword evidence="2 7" id="KW-0645">Protease</keyword>
<dbReference type="Gene3D" id="3.40.390.10">
    <property type="entry name" value="Collagenase (Catalytic Domain)"/>
    <property type="match status" value="1"/>
</dbReference>
<evidence type="ECO:0000256" key="4">
    <source>
        <dbReference type="ARBA" id="ARBA00022801"/>
    </source>
</evidence>
<comment type="similarity">
    <text evidence="1 7">Belongs to the peptidase M3 family.</text>
</comment>
<accession>A0ABT0C401</accession>
<dbReference type="SUPFAM" id="SSF55486">
    <property type="entry name" value="Metalloproteases ('zincins'), catalytic domain"/>
    <property type="match status" value="1"/>
</dbReference>
<keyword evidence="4 7" id="KW-0378">Hydrolase</keyword>
<evidence type="ECO:0000256" key="1">
    <source>
        <dbReference type="ARBA" id="ARBA00006040"/>
    </source>
</evidence>
<dbReference type="InterPro" id="IPR034005">
    <property type="entry name" value="M3A_DCP"/>
</dbReference>
<feature type="chain" id="PRO_5047174758" evidence="8">
    <location>
        <begin position="23"/>
        <end position="701"/>
    </location>
</feature>
<name>A0ABT0C401_9BACT</name>
<protein>
    <submittedName>
        <fullName evidence="10">M3 family metallopeptidase</fullName>
    </submittedName>
</protein>
<evidence type="ECO:0000256" key="5">
    <source>
        <dbReference type="ARBA" id="ARBA00022833"/>
    </source>
</evidence>
<dbReference type="InterPro" id="IPR001567">
    <property type="entry name" value="Pept_M3A_M3B_dom"/>
</dbReference>
<feature type="domain" description="Peptidase M3A/M3B catalytic" evidence="9">
    <location>
        <begin position="248"/>
        <end position="697"/>
    </location>
</feature>
<evidence type="ECO:0000256" key="3">
    <source>
        <dbReference type="ARBA" id="ARBA00022723"/>
    </source>
</evidence>
<dbReference type="Gene3D" id="1.10.1370.10">
    <property type="entry name" value="Neurolysin, domain 3"/>
    <property type="match status" value="1"/>
</dbReference>
<keyword evidence="6 7" id="KW-0482">Metalloprotease</keyword>
<evidence type="ECO:0000256" key="8">
    <source>
        <dbReference type="SAM" id="SignalP"/>
    </source>
</evidence>
<evidence type="ECO:0000256" key="6">
    <source>
        <dbReference type="ARBA" id="ARBA00023049"/>
    </source>
</evidence>
<dbReference type="CDD" id="cd06456">
    <property type="entry name" value="M3A_DCP"/>
    <property type="match status" value="1"/>
</dbReference>
<reference evidence="10 11" key="1">
    <citation type="submission" date="2022-03" db="EMBL/GenBank/DDBJ databases">
        <title>Parabacteroides sp. nov. isolated from swine feces.</title>
        <authorList>
            <person name="Bak J.E."/>
        </authorList>
    </citation>
    <scope>NUCLEOTIDE SEQUENCE [LARGE SCALE GENOMIC DNA]</scope>
    <source>
        <strain evidence="10 11">AGMB00274</strain>
    </source>
</reference>
<keyword evidence="11" id="KW-1185">Reference proteome</keyword>
<comment type="cofactor">
    <cofactor evidence="7">
        <name>Zn(2+)</name>
        <dbReference type="ChEBI" id="CHEBI:29105"/>
    </cofactor>
    <text evidence="7">Binds 1 zinc ion.</text>
</comment>
<evidence type="ECO:0000256" key="7">
    <source>
        <dbReference type="RuleBase" id="RU003435"/>
    </source>
</evidence>
<dbReference type="PANTHER" id="PTHR43660:SF1">
    <property type="entry name" value="DIPEPTIDYL CARBOXYPEPTIDASE"/>
    <property type="match status" value="1"/>
</dbReference>
<organism evidence="10 11">
    <name type="scientific">Parabacteroides faecalis</name>
    <dbReference type="NCBI Taxonomy" id="2924040"/>
    <lineage>
        <taxon>Bacteria</taxon>
        <taxon>Pseudomonadati</taxon>
        <taxon>Bacteroidota</taxon>
        <taxon>Bacteroidia</taxon>
        <taxon>Bacteroidales</taxon>
        <taxon>Tannerellaceae</taxon>
        <taxon>Parabacteroides</taxon>
    </lineage>
</organism>
<proteinExistence type="inferred from homology"/>
<dbReference type="Proteomes" id="UP001165444">
    <property type="component" value="Unassembled WGS sequence"/>
</dbReference>
<dbReference type="InterPro" id="IPR024077">
    <property type="entry name" value="Neurolysin/TOP_dom2"/>
</dbReference>
<keyword evidence="3 7" id="KW-0479">Metal-binding</keyword>
<sequence>MKNVLCNALLLLGLTSNVMVQAESNPFFGKYKTPFETPPFDKIKTEHYEPAFKRGIAELKADIEKIANNSEPATFENTIVALDRSGELLNRVSGAFFNVLSANANDEMMEISQRISPDLTESSNNIYLNEKLFARVKAVYDQRQSLNLSVEDARLLDETYRAFQESGATLSAEDKEKYRALTTELSLLSLQFDQNALKDQNRFEMLLTDEKDIAGLPESIREAAAHLAKEKGKEGWLFTLDAPSYVPFMRYADSRALREKMYRAYMSTGNKGDEYDNKEIIRKLVNDRLALAQLMGYPNYAAFELSHKMAKNADNVYKLLNQLLDAYKPVAINEYNAVQGFAMGMEQQNMQVMPWDWSYYSEKLKDLRFKVNDEMTRPYFLLENVKKGVFGLATQLYGLTFKENKKIPVYDREVQAYEVYDAEGNFKAVLYTDFFPREGKQSGAWMNGIRSQYRDAKGKDVRPQIIIVMNFTRPTDTKPSLLTFDEVETLLHEFGHALHGICADGTYASLSGTSVYQDFVELPSQIMENWLTEKEYLDQIAVHYETGEKIPQELVQKLIDASNFNTGYACCRQVSFGLLDMAWHTITKPFEGDVVAFEKKAWAPAAVVPEVPEACMSTNFGHLFAGGYAAGYYGYKWAEVLDADAFFLFKEKGIFNKEVAKSFYDNILSKGGTEDPAVLYKRFRGQEPTIDALLIRNGIKK</sequence>
<evidence type="ECO:0000313" key="11">
    <source>
        <dbReference type="Proteomes" id="UP001165444"/>
    </source>
</evidence>
<keyword evidence="8" id="KW-0732">Signal</keyword>
<dbReference type="EMBL" id="JAKZMM010000040">
    <property type="protein sequence ID" value="MCJ2381670.1"/>
    <property type="molecule type" value="Genomic_DNA"/>
</dbReference>
<evidence type="ECO:0000313" key="10">
    <source>
        <dbReference type="EMBL" id="MCJ2381670.1"/>
    </source>
</evidence>